<name>O65010_PINRA</name>
<evidence type="ECO:0000256" key="2">
    <source>
        <dbReference type="ARBA" id="ARBA00007456"/>
    </source>
</evidence>
<dbReference type="EMBL" id="AF049065">
    <property type="protein sequence ID" value="AAC05146.1"/>
    <property type="molecule type" value="mRNA"/>
</dbReference>
<evidence type="ECO:0000259" key="13">
    <source>
        <dbReference type="SMART" id="SM00835"/>
    </source>
</evidence>
<dbReference type="PANTHER" id="PTHR31238">
    <property type="entry name" value="GERMIN-LIKE PROTEIN SUBFAMILY 3 MEMBER 3"/>
    <property type="match status" value="1"/>
</dbReference>
<dbReference type="PIR" id="T08110">
    <property type="entry name" value="T08110"/>
</dbReference>
<dbReference type="InterPro" id="IPR006045">
    <property type="entry name" value="Cupin_1"/>
</dbReference>
<reference evidence="14" key="1">
    <citation type="submission" date="1998-02" db="EMBL/GenBank/DDBJ databases">
        <title>Isolation and Expression of Abundant mRNAs during Somatic Embryogenesis of Pinus radiata.</title>
        <authorList>
            <person name="Bishop-Hurley S.L."/>
            <person name="Walter C."/>
            <person name="Gardner R.C."/>
        </authorList>
    </citation>
    <scope>NUCLEOTIDE SEQUENCE</scope>
    <source>
        <tissue evidence="14">Somatic embryogenic</tissue>
    </source>
</reference>
<dbReference type="GO" id="GO:0048046">
    <property type="term" value="C:apoplast"/>
    <property type="evidence" value="ECO:0007669"/>
    <property type="project" value="UniProtKB-SubCell"/>
</dbReference>
<gene>
    <name evidence="14" type="primary">PRGer1</name>
</gene>
<feature type="chain" id="PRO_5019616434" description="Germin-like protein" evidence="12">
    <location>
        <begin position="33"/>
        <end position="228"/>
    </location>
</feature>
<feature type="binding site" evidence="10">
    <location>
        <position position="165"/>
    </location>
    <ligand>
        <name>Mn(2+)</name>
        <dbReference type="ChEBI" id="CHEBI:29035"/>
    </ligand>
</feature>
<dbReference type="InterPro" id="IPR011051">
    <property type="entry name" value="RmlC_Cupin_sf"/>
</dbReference>
<evidence type="ECO:0000256" key="6">
    <source>
        <dbReference type="ARBA" id="ARBA00022729"/>
    </source>
</evidence>
<comment type="subcellular location">
    <subcellularLocation>
        <location evidence="1 12">Secreted</location>
        <location evidence="1 12">Extracellular space</location>
        <location evidence="1 12">Apoplast</location>
    </subcellularLocation>
</comment>
<keyword evidence="5 9" id="KW-0479">Metal-binding</keyword>
<dbReference type="GO" id="GO:2000280">
    <property type="term" value="P:regulation of root development"/>
    <property type="evidence" value="ECO:0007669"/>
    <property type="project" value="UniProtKB-ARBA"/>
</dbReference>
<dbReference type="GO" id="GO:0009506">
    <property type="term" value="C:plasmodesma"/>
    <property type="evidence" value="ECO:0007669"/>
    <property type="project" value="UniProtKB-ARBA"/>
</dbReference>
<dbReference type="GO" id="GO:0010497">
    <property type="term" value="P:plasmodesmata-mediated intercellular transport"/>
    <property type="evidence" value="ECO:0007669"/>
    <property type="project" value="UniProtKB-ARBA"/>
</dbReference>
<keyword evidence="6 12" id="KW-0732">Signal</keyword>
<evidence type="ECO:0000256" key="1">
    <source>
        <dbReference type="ARBA" id="ARBA00004271"/>
    </source>
</evidence>
<dbReference type="InterPro" id="IPR001929">
    <property type="entry name" value="Germin"/>
</dbReference>
<feature type="binding site" evidence="10">
    <location>
        <position position="126"/>
    </location>
    <ligand>
        <name>Mn(2+)</name>
        <dbReference type="ChEBI" id="CHEBI:29035"/>
    </ligand>
</feature>
<keyword evidence="3 12" id="KW-0052">Apoplast</keyword>
<dbReference type="CDD" id="cd02241">
    <property type="entry name" value="cupin_OxOx"/>
    <property type="match status" value="1"/>
</dbReference>
<evidence type="ECO:0000256" key="9">
    <source>
        <dbReference type="PIRSR" id="PIRSR601929-1"/>
    </source>
</evidence>
<evidence type="ECO:0000256" key="5">
    <source>
        <dbReference type="ARBA" id="ARBA00022723"/>
    </source>
</evidence>
<organism evidence="14">
    <name type="scientific">Pinus radiata</name>
    <name type="common">Monterey pine</name>
    <name type="synonym">Pinus insignis</name>
    <dbReference type="NCBI Taxonomy" id="3347"/>
    <lineage>
        <taxon>Eukaryota</taxon>
        <taxon>Viridiplantae</taxon>
        <taxon>Streptophyta</taxon>
        <taxon>Embryophyta</taxon>
        <taxon>Tracheophyta</taxon>
        <taxon>Spermatophyta</taxon>
        <taxon>Pinopsida</taxon>
        <taxon>Pinidae</taxon>
        <taxon>Conifers I</taxon>
        <taxon>Pinales</taxon>
        <taxon>Pinaceae</taxon>
        <taxon>Pinus</taxon>
        <taxon>Pinus subgen. Pinus</taxon>
    </lineage>
</organism>
<evidence type="ECO:0000256" key="3">
    <source>
        <dbReference type="ARBA" id="ARBA00022523"/>
    </source>
</evidence>
<evidence type="ECO:0000256" key="10">
    <source>
        <dbReference type="PIRSR" id="PIRSR601929-2"/>
    </source>
</evidence>
<feature type="signal peptide" evidence="12">
    <location>
        <begin position="1"/>
        <end position="32"/>
    </location>
</feature>
<feature type="binding site" evidence="10">
    <location>
        <position position="119"/>
    </location>
    <ligand>
        <name>Mn(2+)</name>
        <dbReference type="ChEBI" id="CHEBI:29035"/>
    </ligand>
</feature>
<dbReference type="AlphaFoldDB" id="O65010"/>
<keyword evidence="4 12" id="KW-0964">Secreted</keyword>
<keyword evidence="8 9" id="KW-0464">Manganese</keyword>
<dbReference type="FunFam" id="2.60.120.10:FF:000025">
    <property type="entry name" value="germin-like protein subfamily 2 member 1"/>
    <property type="match status" value="1"/>
</dbReference>
<dbReference type="GO" id="GO:0030145">
    <property type="term" value="F:manganese ion binding"/>
    <property type="evidence" value="ECO:0007669"/>
    <property type="project" value="UniProtKB-UniRule"/>
</dbReference>
<accession>O65010</accession>
<evidence type="ECO:0000256" key="7">
    <source>
        <dbReference type="ARBA" id="ARBA00023157"/>
    </source>
</evidence>
<dbReference type="SUPFAM" id="SSF51182">
    <property type="entry name" value="RmlC-like cupins"/>
    <property type="match status" value="1"/>
</dbReference>
<dbReference type="Gene3D" id="2.60.120.10">
    <property type="entry name" value="Jelly Rolls"/>
    <property type="match status" value="1"/>
</dbReference>
<dbReference type="PRINTS" id="PR00325">
    <property type="entry name" value="GERMIN"/>
</dbReference>
<feature type="domain" description="Cupin type-1" evidence="13">
    <location>
        <begin position="70"/>
        <end position="219"/>
    </location>
</feature>
<proteinExistence type="evidence at transcript level"/>
<feature type="binding site" evidence="9">
    <location>
        <position position="126"/>
    </location>
    <ligand>
        <name>oxalate</name>
        <dbReference type="ChEBI" id="CHEBI:30623"/>
    </ligand>
</feature>
<feature type="binding site" evidence="10">
    <location>
        <position position="121"/>
    </location>
    <ligand>
        <name>Mn(2+)</name>
        <dbReference type="ChEBI" id="CHEBI:29035"/>
    </ligand>
</feature>
<evidence type="ECO:0000256" key="4">
    <source>
        <dbReference type="ARBA" id="ARBA00022525"/>
    </source>
</evidence>
<dbReference type="SMR" id="O65010"/>
<evidence type="ECO:0000256" key="11">
    <source>
        <dbReference type="PIRSR" id="PIRSR601929-3"/>
    </source>
</evidence>
<evidence type="ECO:0000256" key="12">
    <source>
        <dbReference type="RuleBase" id="RU366015"/>
    </source>
</evidence>
<dbReference type="SMART" id="SM00835">
    <property type="entry name" value="Cupin_1"/>
    <property type="match status" value="1"/>
</dbReference>
<evidence type="ECO:0000256" key="8">
    <source>
        <dbReference type="ARBA" id="ARBA00023211"/>
    </source>
</evidence>
<feature type="disulfide bond" evidence="11">
    <location>
        <begin position="41"/>
        <end position="56"/>
    </location>
</feature>
<protein>
    <recommendedName>
        <fullName evidence="12">Germin-like protein</fullName>
    </recommendedName>
</protein>
<dbReference type="Pfam" id="PF00190">
    <property type="entry name" value="Cupin_1"/>
    <property type="match status" value="1"/>
</dbReference>
<keyword evidence="7 11" id="KW-1015">Disulfide bond</keyword>
<feature type="binding site" evidence="9">
    <location>
        <position position="121"/>
    </location>
    <ligand>
        <name>oxalate</name>
        <dbReference type="ChEBI" id="CHEBI:30623"/>
    </ligand>
</feature>
<comment type="similarity">
    <text evidence="2 12">Belongs to the germin family.</text>
</comment>
<dbReference type="InterPro" id="IPR014710">
    <property type="entry name" value="RmlC-like_jellyroll"/>
</dbReference>
<sequence>MAFNALIIIATCCRAFVGILLVSLMVMNSVHADPEALQDFCVADTKSSIFMNGRPCLNPMEASPEHFMTSALRKAGNLSANPLGFSVIVTTPANMPGLNTLGLSMGRIDMAPGSAIPPHIHPRGSETIFVVRGALNVGFVDTSNRLFSHKLVTGDVFVFPKGAVHYLQNIGKITAFIVSAFNSQNPGTAIVSLATFASTPAIPYEVLSKAFAISVQEVSQIRKSLGGT</sequence>
<evidence type="ECO:0000313" key="14">
    <source>
        <dbReference type="EMBL" id="AAC05146.1"/>
    </source>
</evidence>